<evidence type="ECO:0000313" key="1">
    <source>
        <dbReference type="EMBL" id="WWV66645.1"/>
    </source>
</evidence>
<evidence type="ECO:0000313" key="2">
    <source>
        <dbReference type="Proteomes" id="UP001320603"/>
    </source>
</evidence>
<reference evidence="1 2" key="1">
    <citation type="submission" date="2024-02" db="EMBL/GenBank/DDBJ databases">
        <title>Whole genome sequencing of Parabacteroides sp. AD58.</title>
        <authorList>
            <person name="Chaplin A.V."/>
            <person name="Pikina A.P."/>
            <person name="Sokolova S.R."/>
            <person name="Korostin D.O."/>
            <person name="Efimov B.A."/>
        </authorList>
    </citation>
    <scope>NUCLEOTIDE SEQUENCE [LARGE SCALE GENOMIC DNA]</scope>
    <source>
        <strain evidence="1 2">AD58</strain>
    </source>
</reference>
<dbReference type="EMBL" id="CP146284">
    <property type="protein sequence ID" value="WWV66645.1"/>
    <property type="molecule type" value="Genomic_DNA"/>
</dbReference>
<organism evidence="1 2">
    <name type="scientific">Parabacteroides absconsus</name>
    <dbReference type="NCBI Taxonomy" id="2951805"/>
    <lineage>
        <taxon>Bacteria</taxon>
        <taxon>Pseudomonadati</taxon>
        <taxon>Bacteroidota</taxon>
        <taxon>Bacteroidia</taxon>
        <taxon>Bacteroidales</taxon>
        <taxon>Tannerellaceae</taxon>
        <taxon>Parabacteroides</taxon>
    </lineage>
</organism>
<sequence length="291" mass="33488">MNSANNITNIKEELQQIKEKEKLMGESQGKTRVYFKKGTPEYERKCKLKDSLKEFEENNVNYKSLLTELNNINKRIIDSTTGKSQYDNAISALFTRVSDIVNDLQKKFDAGKSLNMVDLTPLKYTLSGTLLLEDTTADKAEIEFFNVLLKILIERDTLEPISDAYILSLIENAANVYKTCVSSTTENGIKIITCLRNYWKYKHNAISGFLIPDGMPILQAIMAFFLKPFGFDQIERYMLNKKYTEKKYAMMLWAACNGYAALPKTFTAILYQDKSRYMEMDDLLQVTYNSL</sequence>
<keyword evidence="2" id="KW-1185">Reference proteome</keyword>
<protein>
    <submittedName>
        <fullName evidence="1">Uncharacterized protein</fullName>
    </submittedName>
</protein>
<dbReference type="RefSeq" id="WP_338578759.1">
    <property type="nucleotide sequence ID" value="NZ_CP146284.1"/>
</dbReference>
<accession>A0ABZ2IKT9</accession>
<proteinExistence type="predicted"/>
<name>A0ABZ2IKT9_9BACT</name>
<gene>
    <name evidence="1" type="ORF">NEE14_001225</name>
</gene>
<dbReference type="Proteomes" id="UP001320603">
    <property type="component" value="Chromosome"/>
</dbReference>